<dbReference type="AlphaFoldDB" id="A0A165NGV4"/>
<feature type="transmembrane region" description="Helical" evidence="1">
    <location>
        <begin position="304"/>
        <end position="320"/>
    </location>
</feature>
<organism evidence="2 3">
    <name type="scientific">Daedalea quercina L-15889</name>
    <dbReference type="NCBI Taxonomy" id="1314783"/>
    <lineage>
        <taxon>Eukaryota</taxon>
        <taxon>Fungi</taxon>
        <taxon>Dikarya</taxon>
        <taxon>Basidiomycota</taxon>
        <taxon>Agaricomycotina</taxon>
        <taxon>Agaricomycetes</taxon>
        <taxon>Polyporales</taxon>
        <taxon>Fomitopsis</taxon>
    </lineage>
</organism>
<keyword evidence="1" id="KW-1133">Transmembrane helix</keyword>
<keyword evidence="3" id="KW-1185">Reference proteome</keyword>
<reference evidence="2 3" key="1">
    <citation type="journal article" date="2016" name="Mol. Biol. Evol.">
        <title>Comparative Genomics of Early-Diverging Mushroom-Forming Fungi Provides Insights into the Origins of Lignocellulose Decay Capabilities.</title>
        <authorList>
            <person name="Nagy L.G."/>
            <person name="Riley R."/>
            <person name="Tritt A."/>
            <person name="Adam C."/>
            <person name="Daum C."/>
            <person name="Floudas D."/>
            <person name="Sun H."/>
            <person name="Yadav J.S."/>
            <person name="Pangilinan J."/>
            <person name="Larsson K.H."/>
            <person name="Matsuura K."/>
            <person name="Barry K."/>
            <person name="Labutti K."/>
            <person name="Kuo R."/>
            <person name="Ohm R.A."/>
            <person name="Bhattacharya S.S."/>
            <person name="Shirouzu T."/>
            <person name="Yoshinaga Y."/>
            <person name="Martin F.M."/>
            <person name="Grigoriev I.V."/>
            <person name="Hibbett D.S."/>
        </authorList>
    </citation>
    <scope>NUCLEOTIDE SEQUENCE [LARGE SCALE GENOMIC DNA]</scope>
    <source>
        <strain evidence="2 3">L-15889</strain>
    </source>
</reference>
<name>A0A165NGV4_9APHY</name>
<gene>
    <name evidence="2" type="ORF">DAEQUDRAFT_729759</name>
</gene>
<keyword evidence="1" id="KW-0812">Transmembrane</keyword>
<evidence type="ECO:0000256" key="1">
    <source>
        <dbReference type="SAM" id="Phobius"/>
    </source>
</evidence>
<dbReference type="Proteomes" id="UP000076727">
    <property type="component" value="Unassembled WGS sequence"/>
</dbReference>
<accession>A0A165NGV4</accession>
<protein>
    <submittedName>
        <fullName evidence="2">Uncharacterized protein</fullName>
    </submittedName>
</protein>
<evidence type="ECO:0000313" key="2">
    <source>
        <dbReference type="EMBL" id="KZT66958.1"/>
    </source>
</evidence>
<dbReference type="OrthoDB" id="2637020at2759"/>
<proteinExistence type="predicted"/>
<dbReference type="EMBL" id="KV429082">
    <property type="protein sequence ID" value="KZT66958.1"/>
    <property type="molecule type" value="Genomic_DNA"/>
</dbReference>
<keyword evidence="1" id="KW-0472">Membrane</keyword>
<evidence type="ECO:0000313" key="3">
    <source>
        <dbReference type="Proteomes" id="UP000076727"/>
    </source>
</evidence>
<sequence length="352" mass="39398">MPRRGEEQDWCAPAAMRLADSTRCPRRCLLYLSRLGRVGVHPEMLHRDAAALRHELVDTPAVLAGGSFALSSFMSYVAFGTIDWRPVAICALSDYIAIGLDHYLEHRAVARADDALPVRSSTVFRVAKGLLAASAVLLLAVLLSCPPRTWFEIAVCFGPAFVWDVDVSRYVRRWVGTSPVSGTASSDAKGTRRRIWSVKRIPGVKALLVGFIRVYGTYAIIRSCMDPSSPSAQSHSDAWTRAQFFLWSVVDRTCHAVMEDIRDFPDDLRNGIPTIPVLLHSVSRSKWVLSFIHTITFMAYHHNPYIALSTVYAVALVWLLDHRSSRALYHLSYHSQTIAFAAYGLQQLYSRM</sequence>